<evidence type="ECO:0000313" key="3">
    <source>
        <dbReference type="EMBL" id="ABS64390.1"/>
    </source>
</evidence>
<accession>A7HWV7</accession>
<feature type="transmembrane region" description="Helical" evidence="1">
    <location>
        <begin position="175"/>
        <end position="193"/>
    </location>
</feature>
<evidence type="ECO:0000256" key="1">
    <source>
        <dbReference type="SAM" id="Phobius"/>
    </source>
</evidence>
<dbReference type="Proteomes" id="UP000006377">
    <property type="component" value="Chromosome"/>
</dbReference>
<dbReference type="eggNOG" id="COG0671">
    <property type="taxonomic scope" value="Bacteria"/>
</dbReference>
<dbReference type="KEGG" id="pla:Plav_2782"/>
<dbReference type="AlphaFoldDB" id="A7HWV7"/>
<dbReference type="InterPro" id="IPR000326">
    <property type="entry name" value="PAP2/HPO"/>
</dbReference>
<dbReference type="EMBL" id="CP000774">
    <property type="protein sequence ID" value="ABS64390.1"/>
    <property type="molecule type" value="Genomic_DNA"/>
</dbReference>
<dbReference type="HOGENOM" id="CLU_068892_1_1_5"/>
<protein>
    <submittedName>
        <fullName evidence="3">Phosphoesterase PA-phosphatase related</fullName>
    </submittedName>
</protein>
<name>A7HWV7_PARL1</name>
<dbReference type="OrthoDB" id="9801622at2"/>
<keyword evidence="4" id="KW-1185">Reference proteome</keyword>
<evidence type="ECO:0000313" key="4">
    <source>
        <dbReference type="Proteomes" id="UP000006377"/>
    </source>
</evidence>
<organism evidence="3 4">
    <name type="scientific">Parvibaculum lavamentivorans (strain DS-1 / DSM 13023 / NCIMB 13966)</name>
    <dbReference type="NCBI Taxonomy" id="402881"/>
    <lineage>
        <taxon>Bacteria</taxon>
        <taxon>Pseudomonadati</taxon>
        <taxon>Pseudomonadota</taxon>
        <taxon>Alphaproteobacteria</taxon>
        <taxon>Hyphomicrobiales</taxon>
        <taxon>Parvibaculaceae</taxon>
        <taxon>Parvibaculum</taxon>
    </lineage>
</organism>
<keyword evidence="1" id="KW-0472">Membrane</keyword>
<feature type="transmembrane region" description="Helical" evidence="1">
    <location>
        <begin position="20"/>
        <end position="43"/>
    </location>
</feature>
<evidence type="ECO:0000259" key="2">
    <source>
        <dbReference type="SMART" id="SM00014"/>
    </source>
</evidence>
<keyword evidence="1" id="KW-0812">Transmembrane</keyword>
<feature type="transmembrane region" description="Helical" evidence="1">
    <location>
        <begin position="269"/>
        <end position="290"/>
    </location>
</feature>
<reference evidence="3 4" key="1">
    <citation type="journal article" date="2011" name="Stand. Genomic Sci.">
        <title>Complete genome sequence of Parvibaculum lavamentivorans type strain (DS-1(T)).</title>
        <authorList>
            <person name="Schleheck D."/>
            <person name="Weiss M."/>
            <person name="Pitluck S."/>
            <person name="Bruce D."/>
            <person name="Land M.L."/>
            <person name="Han S."/>
            <person name="Saunders E."/>
            <person name="Tapia R."/>
            <person name="Detter C."/>
            <person name="Brettin T."/>
            <person name="Han J."/>
            <person name="Woyke T."/>
            <person name="Goodwin L."/>
            <person name="Pennacchio L."/>
            <person name="Nolan M."/>
            <person name="Cook A.M."/>
            <person name="Kjelleberg S."/>
            <person name="Thomas T."/>
        </authorList>
    </citation>
    <scope>NUCLEOTIDE SEQUENCE [LARGE SCALE GENOMIC DNA]</scope>
    <source>
        <strain evidence="4">DS-1 / DSM 13023 / NCIMB 13966</strain>
    </source>
</reference>
<dbReference type="Pfam" id="PF01569">
    <property type="entry name" value="PAP2"/>
    <property type="match status" value="1"/>
</dbReference>
<keyword evidence="1" id="KW-1133">Transmembrane helix</keyword>
<dbReference type="InterPro" id="IPR036938">
    <property type="entry name" value="PAP2/HPO_sf"/>
</dbReference>
<dbReference type="SMART" id="SM00014">
    <property type="entry name" value="acidPPc"/>
    <property type="match status" value="1"/>
</dbReference>
<feature type="transmembrane region" description="Helical" evidence="1">
    <location>
        <begin position="117"/>
        <end position="138"/>
    </location>
</feature>
<gene>
    <name evidence="3" type="ordered locus">Plav_2782</name>
</gene>
<dbReference type="STRING" id="402881.Plav_2782"/>
<feature type="domain" description="Phosphatidic acid phosphatase type 2/haloperoxidase" evidence="2">
    <location>
        <begin position="49"/>
        <end position="159"/>
    </location>
</feature>
<feature type="transmembrane region" description="Helical" evidence="1">
    <location>
        <begin position="230"/>
        <end position="249"/>
    </location>
</feature>
<dbReference type="RefSeq" id="WP_012111705.1">
    <property type="nucleotide sequence ID" value="NC_009719.1"/>
</dbReference>
<proteinExistence type="predicted"/>
<feature type="transmembrane region" description="Helical" evidence="1">
    <location>
        <begin position="50"/>
        <end position="68"/>
    </location>
</feature>
<dbReference type="PANTHER" id="PTHR14969:SF13">
    <property type="entry name" value="AT30094P"/>
    <property type="match status" value="1"/>
</dbReference>
<dbReference type="PANTHER" id="PTHR14969">
    <property type="entry name" value="SPHINGOSINE-1-PHOSPHATE PHOSPHOHYDROLASE"/>
    <property type="match status" value="1"/>
</dbReference>
<feature type="transmembrane region" description="Helical" evidence="1">
    <location>
        <begin position="144"/>
        <end position="163"/>
    </location>
</feature>
<dbReference type="Gene3D" id="1.20.144.10">
    <property type="entry name" value="Phosphatidic acid phosphatase type 2/haloperoxidase"/>
    <property type="match status" value="1"/>
</dbReference>
<dbReference type="SUPFAM" id="SSF48317">
    <property type="entry name" value="Acid phosphatase/Vanadium-dependent haloperoxidase"/>
    <property type="match status" value="1"/>
</dbReference>
<sequence length="294" mass="32807">MEKFLHDLSWVIPLRSDAATVVFNGFTWLGYAPFFLIFLPIGYWLWNRALFTRLAVLIAVTAVLNGWLKDFWQDARPDPAFQLDAERVSDSYGLPSGHAQVAIAMWFWLAYEIRRPWAWAVAVFLAAGVCFSRLYLGVHDVEDVLVGIGLGLASIAVFAVLVHENIVARWRLLPAWMDFAVIIAAIPLLWVIWPNEREPDQIAAILFLLLGWFAGAAMDRKASPQDPVLPAWWLQIFMAVGGIACGIVVREVLGRTGVAIGLPDAITAYTVFACLGLYATYVAPTIFRALKLMK</sequence>
<feature type="transmembrane region" description="Helical" evidence="1">
    <location>
        <begin position="199"/>
        <end position="218"/>
    </location>
</feature>